<keyword evidence="5" id="KW-1185">Reference proteome</keyword>
<feature type="chain" id="PRO_5045494216" evidence="2">
    <location>
        <begin position="28"/>
        <end position="171"/>
    </location>
</feature>
<dbReference type="CDD" id="cd02966">
    <property type="entry name" value="TlpA_like_family"/>
    <property type="match status" value="1"/>
</dbReference>
<dbReference type="InterPro" id="IPR013766">
    <property type="entry name" value="Thioredoxin_domain"/>
</dbReference>
<evidence type="ECO:0000256" key="1">
    <source>
        <dbReference type="ARBA" id="ARBA00023157"/>
    </source>
</evidence>
<dbReference type="SUPFAM" id="SSF52833">
    <property type="entry name" value="Thioredoxin-like"/>
    <property type="match status" value="1"/>
</dbReference>
<dbReference type="PROSITE" id="PS51352">
    <property type="entry name" value="THIOREDOXIN_2"/>
    <property type="match status" value="1"/>
</dbReference>
<keyword evidence="2" id="KW-0732">Signal</keyword>
<dbReference type="InterPro" id="IPR050553">
    <property type="entry name" value="Thioredoxin_ResA/DsbE_sf"/>
</dbReference>
<dbReference type="EMBL" id="JBHDLN010000007">
    <property type="protein sequence ID" value="MFB0843661.1"/>
    <property type="molecule type" value="Genomic_DNA"/>
</dbReference>
<accession>A0ABV4V2N8</accession>
<dbReference type="Proteomes" id="UP001575622">
    <property type="component" value="Unassembled WGS sequence"/>
</dbReference>
<reference evidence="4 5" key="1">
    <citation type="submission" date="2024-09" db="EMBL/GenBank/DDBJ databases">
        <authorList>
            <person name="Makale K.P.P."/>
            <person name="Makhzoum A."/>
            <person name="Rantong G."/>
            <person name="Rahube T.O."/>
        </authorList>
    </citation>
    <scope>NUCLEOTIDE SEQUENCE [LARGE SCALE GENOMIC DNA]</scope>
    <source>
        <strain evidence="4 5">KM_D13</strain>
    </source>
</reference>
<gene>
    <name evidence="4" type="ORF">ACEU3E_15885</name>
</gene>
<protein>
    <submittedName>
        <fullName evidence="4">TlpA family protein disulfide reductase</fullName>
    </submittedName>
</protein>
<dbReference type="InterPro" id="IPR000866">
    <property type="entry name" value="AhpC/TSA"/>
</dbReference>
<dbReference type="Gene3D" id="3.40.30.10">
    <property type="entry name" value="Glutaredoxin"/>
    <property type="match status" value="1"/>
</dbReference>
<dbReference type="Pfam" id="PF00578">
    <property type="entry name" value="AhpC-TSA"/>
    <property type="match status" value="1"/>
</dbReference>
<comment type="caution">
    <text evidence="4">The sequence shown here is derived from an EMBL/GenBank/DDBJ whole genome shotgun (WGS) entry which is preliminary data.</text>
</comment>
<evidence type="ECO:0000256" key="2">
    <source>
        <dbReference type="SAM" id="SignalP"/>
    </source>
</evidence>
<dbReference type="InterPro" id="IPR036249">
    <property type="entry name" value="Thioredoxin-like_sf"/>
</dbReference>
<dbReference type="PANTHER" id="PTHR42852:SF1">
    <property type="entry name" value="THIOREDOXIN-LIKE PROTEIN YNEN"/>
    <property type="match status" value="1"/>
</dbReference>
<feature type="signal peptide" evidence="2">
    <location>
        <begin position="1"/>
        <end position="27"/>
    </location>
</feature>
<dbReference type="InterPro" id="IPR017937">
    <property type="entry name" value="Thioredoxin_CS"/>
</dbReference>
<feature type="domain" description="Thioredoxin" evidence="3">
    <location>
        <begin position="31"/>
        <end position="170"/>
    </location>
</feature>
<evidence type="ECO:0000259" key="3">
    <source>
        <dbReference type="PROSITE" id="PS51352"/>
    </source>
</evidence>
<sequence length="171" mass="18977">MMKRKGMLLLLVALVSLVLYSKLPARAGTAAKIGAQAPAFALTALDGKTYTSEQFRGKPLIINFWASWCEPCKAEAPALVRLHERYKDRVELVAVNITAKDRIEAVRAFVSEHGLPFPVLLDERAETAQAYRIVPIPTTYLVDRSGMIVDKITGAAEYTTFEKKITALLQR</sequence>
<dbReference type="PROSITE" id="PS00194">
    <property type="entry name" value="THIOREDOXIN_1"/>
    <property type="match status" value="1"/>
</dbReference>
<keyword evidence="1" id="KW-1015">Disulfide bond</keyword>
<dbReference type="RefSeq" id="WP_373952718.1">
    <property type="nucleotide sequence ID" value="NZ_JBHDLN010000007.1"/>
</dbReference>
<evidence type="ECO:0000313" key="4">
    <source>
        <dbReference type="EMBL" id="MFB0843661.1"/>
    </source>
</evidence>
<organism evidence="4 5">
    <name type="scientific">Paenibacillus oleatilyticus</name>
    <dbReference type="NCBI Taxonomy" id="2594886"/>
    <lineage>
        <taxon>Bacteria</taxon>
        <taxon>Bacillati</taxon>
        <taxon>Bacillota</taxon>
        <taxon>Bacilli</taxon>
        <taxon>Bacillales</taxon>
        <taxon>Paenibacillaceae</taxon>
        <taxon>Paenibacillus</taxon>
    </lineage>
</organism>
<dbReference type="PANTHER" id="PTHR42852">
    <property type="entry name" value="THIOL:DISULFIDE INTERCHANGE PROTEIN DSBE"/>
    <property type="match status" value="1"/>
</dbReference>
<name>A0ABV4V2N8_9BACL</name>
<evidence type="ECO:0000313" key="5">
    <source>
        <dbReference type="Proteomes" id="UP001575622"/>
    </source>
</evidence>
<proteinExistence type="predicted"/>